<gene>
    <name evidence="2" type="ORF">D8862_02100</name>
</gene>
<comment type="caution">
    <text evidence="2">The sequence shown here is derived from an EMBL/GenBank/DDBJ whole genome shotgun (WGS) entry which is preliminary data.</text>
</comment>
<dbReference type="AlphaFoldDB" id="A0A3R9I107"/>
<sequence length="58" mass="6711">MEVLFIFLFIAIVFAIYYGNSILKIGIYKLINSAKDKIENSVAEQKEKQGQTDKREKL</sequence>
<evidence type="ECO:0000313" key="2">
    <source>
        <dbReference type="EMBL" id="RSI66540.1"/>
    </source>
</evidence>
<keyword evidence="1" id="KW-0472">Membrane</keyword>
<reference evidence="2 3" key="1">
    <citation type="submission" date="2018-11" db="EMBL/GenBank/DDBJ databases">
        <title>Species Designations Belie Phenotypic and Genotypic Heterogeneity in Oral Streptococci.</title>
        <authorList>
            <person name="Velsko I."/>
        </authorList>
    </citation>
    <scope>NUCLEOTIDE SEQUENCE [LARGE SCALE GENOMIC DNA]</scope>
    <source>
        <strain evidence="2 3">BCC59</strain>
    </source>
</reference>
<evidence type="ECO:0000256" key="1">
    <source>
        <dbReference type="SAM" id="Phobius"/>
    </source>
</evidence>
<evidence type="ECO:0000313" key="3">
    <source>
        <dbReference type="Proteomes" id="UP000272252"/>
    </source>
</evidence>
<dbReference type="Proteomes" id="UP000272252">
    <property type="component" value="Unassembled WGS sequence"/>
</dbReference>
<feature type="transmembrane region" description="Helical" evidence="1">
    <location>
        <begin position="6"/>
        <end position="27"/>
    </location>
</feature>
<organism evidence="2 3">
    <name type="scientific">Streptococcus oralis</name>
    <dbReference type="NCBI Taxonomy" id="1303"/>
    <lineage>
        <taxon>Bacteria</taxon>
        <taxon>Bacillati</taxon>
        <taxon>Bacillota</taxon>
        <taxon>Bacilli</taxon>
        <taxon>Lactobacillales</taxon>
        <taxon>Streptococcaceae</taxon>
        <taxon>Streptococcus</taxon>
    </lineage>
</organism>
<name>A0A3R9I107_STROR</name>
<keyword evidence="1" id="KW-0812">Transmembrane</keyword>
<accession>A0A3R9I107</accession>
<protein>
    <submittedName>
        <fullName evidence="2">Uncharacterized protein</fullName>
    </submittedName>
</protein>
<dbReference type="EMBL" id="RJNK01000001">
    <property type="protein sequence ID" value="RSI66540.1"/>
    <property type="molecule type" value="Genomic_DNA"/>
</dbReference>
<proteinExistence type="predicted"/>
<keyword evidence="1" id="KW-1133">Transmembrane helix</keyword>
<dbReference type="RefSeq" id="WP_185760819.1">
    <property type="nucleotide sequence ID" value="NZ_RJNK01000001.1"/>
</dbReference>